<feature type="transmembrane region" description="Helical" evidence="16">
    <location>
        <begin position="55"/>
        <end position="75"/>
    </location>
</feature>
<evidence type="ECO:0000313" key="18">
    <source>
        <dbReference type="Ensembl" id="ENSBTAP00000081273.1"/>
    </source>
</evidence>
<evidence type="ECO:0000256" key="4">
    <source>
        <dbReference type="ARBA" id="ARBA00022448"/>
    </source>
</evidence>
<evidence type="ECO:0000256" key="6">
    <source>
        <dbReference type="ARBA" id="ARBA00022989"/>
    </source>
</evidence>
<reference evidence="18" key="2">
    <citation type="submission" date="2025-08" db="UniProtKB">
        <authorList>
            <consortium name="Ensembl"/>
        </authorList>
    </citation>
    <scope>IDENTIFICATION</scope>
    <source>
        <strain evidence="18">Hereford</strain>
    </source>
</reference>
<dbReference type="Ensembl" id="ENSBTAT00000126486.1">
    <property type="protein sequence ID" value="ENSBTAP00000081273.1"/>
    <property type="gene ID" value="ENSBTAG00000011300.4"/>
</dbReference>
<organism evidence="18 19">
    <name type="scientific">Bos taurus</name>
    <name type="common">Bovine</name>
    <dbReference type="NCBI Taxonomy" id="9913"/>
    <lineage>
        <taxon>Eukaryota</taxon>
        <taxon>Metazoa</taxon>
        <taxon>Chordata</taxon>
        <taxon>Craniata</taxon>
        <taxon>Vertebrata</taxon>
        <taxon>Euteleostomi</taxon>
        <taxon>Mammalia</taxon>
        <taxon>Eutheria</taxon>
        <taxon>Laurasiatheria</taxon>
        <taxon>Artiodactyla</taxon>
        <taxon>Ruminantia</taxon>
        <taxon>Pecora</taxon>
        <taxon>Bovidae</taxon>
        <taxon>Bovinae</taxon>
        <taxon>Bos</taxon>
    </lineage>
</organism>
<evidence type="ECO:0000256" key="14">
    <source>
        <dbReference type="ARBA" id="ARBA00042473"/>
    </source>
</evidence>
<comment type="catalytic activity">
    <reaction evidence="11">
        <text>methylamine(out) = methylamine(in)</text>
        <dbReference type="Rhea" id="RHEA:74391"/>
        <dbReference type="ChEBI" id="CHEBI:59338"/>
    </reaction>
</comment>
<accession>A0AAA9SBK4</accession>
<comment type="catalytic activity">
    <reaction evidence="1">
        <text>NH4(+)(in) = NH4(+)(out)</text>
        <dbReference type="Rhea" id="RHEA:28747"/>
        <dbReference type="ChEBI" id="CHEBI:28938"/>
    </reaction>
</comment>
<name>A0AAA9SBK4_BOVIN</name>
<feature type="transmembrane region" description="Helical" evidence="16">
    <location>
        <begin position="174"/>
        <end position="192"/>
    </location>
</feature>
<evidence type="ECO:0000256" key="1">
    <source>
        <dbReference type="ARBA" id="ARBA00000309"/>
    </source>
</evidence>
<sequence>MRFKFPLMAIGLEVVMIVLFALFVQYETSVNTSRNPNETESAAMDVEKTMESYPFFQDVHIMVFAGFGFLMTFLWKYGFSGVGINLLIAALGLQWGTIIQGIFRSHGQKFLIEMKNMIHADFSTVTVLISFGAVLGKTSPVQMLIMTILEITVYAANEYLVFKILWASDTGESMTIHAFGAYFGLAVAGILYRSGLKEKHPNEESVYHSDLFVNDFLWTKQYRAIVNTYFSLAASVVTAYACSSLLESRGKLNMVHIQNATLAGGVAVGTCADMEIPPYYAMIIGSIAGAVSVFGFKFLTPLFTTKLRIHDTCGVHNLHGLPGVIGGLAGIITVALEESDSTKTVSQAAALGSSIATALVGGLITGAILKIPFWAQPPDEDCYDDSVYWEVPERKEYDNHFHELLSTLH</sequence>
<evidence type="ECO:0000256" key="15">
    <source>
        <dbReference type="ARBA" id="ARBA00046403"/>
    </source>
</evidence>
<dbReference type="InterPro" id="IPR029020">
    <property type="entry name" value="Ammonium/urea_transptr"/>
</dbReference>
<dbReference type="InterPro" id="IPR002229">
    <property type="entry name" value="RhesusRHD"/>
</dbReference>
<evidence type="ECO:0000256" key="5">
    <source>
        <dbReference type="ARBA" id="ARBA00022692"/>
    </source>
</evidence>
<keyword evidence="6 16" id="KW-1133">Transmembrane helix</keyword>
<dbReference type="PANTHER" id="PTHR11730">
    <property type="entry name" value="AMMONIUM TRANSPORTER"/>
    <property type="match status" value="1"/>
</dbReference>
<dbReference type="Gene3D" id="1.10.3430.10">
    <property type="entry name" value="Ammonium transporter AmtB like domains"/>
    <property type="match status" value="2"/>
</dbReference>
<evidence type="ECO:0000256" key="8">
    <source>
        <dbReference type="ARBA" id="ARBA00023177"/>
    </source>
</evidence>
<keyword evidence="19" id="KW-1185">Reference proteome</keyword>
<feature type="transmembrane region" description="Helical" evidence="16">
    <location>
        <begin position="279"/>
        <end position="299"/>
    </location>
</feature>
<dbReference type="AlphaFoldDB" id="A0AAA9SBK4"/>
<dbReference type="Pfam" id="PF00909">
    <property type="entry name" value="Ammonium_transp"/>
    <property type="match status" value="2"/>
</dbReference>
<evidence type="ECO:0000256" key="7">
    <source>
        <dbReference type="ARBA" id="ARBA00023136"/>
    </source>
</evidence>
<evidence type="ECO:0000256" key="3">
    <source>
        <dbReference type="ARBA" id="ARBA00011036"/>
    </source>
</evidence>
<comment type="similarity">
    <text evidence="3">Belongs to the ammonium transporter (TC 2.A.49) family. Rh subfamily.</text>
</comment>
<evidence type="ECO:0000256" key="13">
    <source>
        <dbReference type="ARBA" id="ARBA00042104"/>
    </source>
</evidence>
<dbReference type="PRINTS" id="PR00342">
    <property type="entry name" value="RHESUSRHD"/>
</dbReference>
<evidence type="ECO:0000259" key="17">
    <source>
        <dbReference type="Pfam" id="PF00909"/>
    </source>
</evidence>
<comment type="catalytic activity">
    <reaction evidence="10">
        <text>CO2(out) = CO2(in)</text>
        <dbReference type="Rhea" id="RHEA:74891"/>
        <dbReference type="ChEBI" id="CHEBI:16526"/>
    </reaction>
</comment>
<dbReference type="GO" id="GO:0008519">
    <property type="term" value="F:ammonium channel activity"/>
    <property type="evidence" value="ECO:0007669"/>
    <property type="project" value="InterPro"/>
</dbReference>
<feature type="transmembrane region" description="Helical" evidence="16">
    <location>
        <begin position="82"/>
        <end position="103"/>
    </location>
</feature>
<proteinExistence type="inferred from homology"/>
<evidence type="ECO:0000256" key="16">
    <source>
        <dbReference type="SAM" id="Phobius"/>
    </source>
</evidence>
<comment type="subunit">
    <text evidence="15">Homodimer. Heterotrimer; a RHCE monomer interacts with a RHAG homodimer. Component of the ankyrin-1 complex in the erythrocyte, composed of ANK1, RHCE, RHAG, SLC4A1, EPB42, GYPA, GYPB and AQP1. Interacts with GYPB (via the N-terminal); this interaction bridges the (RHAG)2(RHCE) heterotrimer with the SLC4A1 Band 3 I dimer complexed with GYPA.</text>
</comment>
<feature type="domain" description="Ammonium transporter AmtB-like" evidence="17">
    <location>
        <begin position="47"/>
        <end position="213"/>
    </location>
</feature>
<feature type="transmembrane region" description="Helical" evidence="16">
    <location>
        <begin position="143"/>
        <end position="162"/>
    </location>
</feature>
<dbReference type="InterPro" id="IPR024041">
    <property type="entry name" value="NH4_transpt_AmtB-like_dom"/>
</dbReference>
<feature type="domain" description="Ammonium transporter AmtB-like" evidence="17">
    <location>
        <begin position="221"/>
        <end position="388"/>
    </location>
</feature>
<keyword evidence="7 16" id="KW-0472">Membrane</keyword>
<keyword evidence="4" id="KW-0813">Transport</keyword>
<feature type="transmembrane region" description="Helical" evidence="16">
    <location>
        <begin position="348"/>
        <end position="369"/>
    </location>
</feature>
<dbReference type="PANTHER" id="PTHR11730:SF32">
    <property type="entry name" value="AMMONIUM TRANSPORTER RH TYPE A"/>
    <property type="match status" value="1"/>
</dbReference>
<dbReference type="FunFam" id="1.10.3430.10:FF:000001">
    <property type="entry name" value="Ammonium transporter Rh type C"/>
    <property type="match status" value="1"/>
</dbReference>
<keyword evidence="5 16" id="KW-0812">Transmembrane</keyword>
<reference evidence="18" key="3">
    <citation type="submission" date="2025-09" db="UniProtKB">
        <authorList>
            <consortium name="Ensembl"/>
        </authorList>
    </citation>
    <scope>IDENTIFICATION</scope>
    <source>
        <strain evidence="18">Hereford</strain>
    </source>
</reference>
<evidence type="ECO:0000256" key="12">
    <source>
        <dbReference type="ARBA" id="ARBA00041037"/>
    </source>
</evidence>
<feature type="transmembrane region" description="Helical" evidence="16">
    <location>
        <begin position="7"/>
        <end position="26"/>
    </location>
</feature>
<keyword evidence="9" id="KW-0325">Glycoprotein</keyword>
<evidence type="ECO:0000256" key="2">
    <source>
        <dbReference type="ARBA" id="ARBA00004141"/>
    </source>
</evidence>
<feature type="transmembrane region" description="Helical" evidence="16">
    <location>
        <begin position="224"/>
        <end position="246"/>
    </location>
</feature>
<dbReference type="SUPFAM" id="SSF111352">
    <property type="entry name" value="Ammonium transporter"/>
    <property type="match status" value="1"/>
</dbReference>
<keyword evidence="8" id="KW-0924">Ammonia transport</keyword>
<dbReference type="GO" id="GO:0005886">
    <property type="term" value="C:plasma membrane"/>
    <property type="evidence" value="ECO:0007669"/>
    <property type="project" value="InterPro"/>
</dbReference>
<feature type="transmembrane region" description="Helical" evidence="16">
    <location>
        <begin position="118"/>
        <end position="136"/>
    </location>
</feature>
<comment type="subcellular location">
    <subcellularLocation>
        <location evidence="2">Membrane</location>
        <topology evidence="2">Multi-pass membrane protein</topology>
    </subcellularLocation>
</comment>
<evidence type="ECO:0000256" key="11">
    <source>
        <dbReference type="ARBA" id="ARBA00036281"/>
    </source>
</evidence>
<evidence type="ECO:0000256" key="9">
    <source>
        <dbReference type="ARBA" id="ARBA00023180"/>
    </source>
</evidence>
<dbReference type="GeneTree" id="ENSGT00950000182844"/>
<evidence type="ECO:0000256" key="10">
    <source>
        <dbReference type="ARBA" id="ARBA00035761"/>
    </source>
</evidence>
<feature type="transmembrane region" description="Helical" evidence="16">
    <location>
        <begin position="320"/>
        <end position="336"/>
    </location>
</feature>
<evidence type="ECO:0000313" key="19">
    <source>
        <dbReference type="Proteomes" id="UP000009136"/>
    </source>
</evidence>
<gene>
    <name evidence="18" type="primary">RHAG</name>
</gene>
<dbReference type="Proteomes" id="UP000009136">
    <property type="component" value="Chromosome 23"/>
</dbReference>
<reference evidence="18" key="1">
    <citation type="submission" date="2018-03" db="EMBL/GenBank/DDBJ databases">
        <title>ARS-UCD1.2.</title>
        <authorList>
            <person name="Rosen B.D."/>
            <person name="Bickhart D.M."/>
            <person name="Koren S."/>
            <person name="Schnabel R.D."/>
            <person name="Hall R."/>
            <person name="Zimin A."/>
            <person name="Dreischer C."/>
            <person name="Schultheiss S."/>
            <person name="Schroeder S.G."/>
            <person name="Elsik C.G."/>
            <person name="Couldrey C."/>
            <person name="Liu G.E."/>
            <person name="Van Tassell C.P."/>
            <person name="Phillippy A.M."/>
            <person name="Smith T.P.L."/>
            <person name="Medrano J.F."/>
        </authorList>
    </citation>
    <scope>NUCLEOTIDE SEQUENCE [LARGE SCALE GENOMIC DNA]</scope>
    <source>
        <strain evidence="18">Hereford</strain>
    </source>
</reference>
<protein>
    <recommendedName>
        <fullName evidence="12">Ammonium transporter Rh type A</fullName>
    </recommendedName>
    <alternativeName>
        <fullName evidence="14">Erythrocyte membrane glycoprotein Rh50</fullName>
    </alternativeName>
    <alternativeName>
        <fullName evidence="13">Rhesus blood group family type A glycoprotein</fullName>
    </alternativeName>
</protein>